<dbReference type="InterPro" id="IPR056123">
    <property type="entry name" value="DUF7706"/>
</dbReference>
<dbReference type="KEGG" id="mech:Q9L42_020720"/>
<proteinExistence type="predicted"/>
<dbReference type="AlphaFoldDB" id="A0AAU7P1F9"/>
<keyword evidence="2" id="KW-1185">Reference proteome</keyword>
<gene>
    <name evidence="1" type="ORF">Q9L42_020720</name>
</gene>
<protein>
    <submittedName>
        <fullName evidence="1">Uncharacterized protein</fullName>
    </submittedName>
</protein>
<reference evidence="1 2" key="1">
    <citation type="journal article" date="2024" name="Microbiology">
        <title>Methylomarinum rosea sp. nov., a novel halophilic methanotrophic bacterium from the hypersaline Lake Elton.</title>
        <authorList>
            <person name="Suleimanov R.Z."/>
            <person name="Oshkin I.Y."/>
            <person name="Danilova O.V."/>
            <person name="Suzina N.E."/>
            <person name="Dedysh S.N."/>
        </authorList>
    </citation>
    <scope>NUCLEOTIDE SEQUENCE [LARGE SCALE GENOMIC DNA]</scope>
    <source>
        <strain evidence="1 2">Ch1-1</strain>
        <plasmid evidence="2">unnamed2</plasmid>
    </source>
</reference>
<dbReference type="RefSeq" id="WP_305910582.1">
    <property type="nucleotide sequence ID" value="NZ_CP157744.1"/>
</dbReference>
<organism evidence="1 2">
    <name type="scientific">Methylomarinum roseum</name>
    <dbReference type="NCBI Taxonomy" id="3067653"/>
    <lineage>
        <taxon>Bacteria</taxon>
        <taxon>Pseudomonadati</taxon>
        <taxon>Pseudomonadota</taxon>
        <taxon>Gammaproteobacteria</taxon>
        <taxon>Methylococcales</taxon>
        <taxon>Methylococcaceae</taxon>
        <taxon>Methylomarinum</taxon>
    </lineage>
</organism>
<dbReference type="Proteomes" id="UP001225378">
    <property type="component" value="Plasmid unnamed2"/>
</dbReference>
<dbReference type="Pfam" id="PF24806">
    <property type="entry name" value="DUF7706"/>
    <property type="match status" value="1"/>
</dbReference>
<geneLocation type="plasmid" evidence="1 2">
    <name>unnamed2</name>
</geneLocation>
<accession>A0AAU7P1F9</accession>
<keyword evidence="1" id="KW-0614">Plasmid</keyword>
<evidence type="ECO:0000313" key="1">
    <source>
        <dbReference type="EMBL" id="XBS22736.1"/>
    </source>
</evidence>
<evidence type="ECO:0000313" key="2">
    <source>
        <dbReference type="Proteomes" id="UP001225378"/>
    </source>
</evidence>
<dbReference type="EMBL" id="CP157744">
    <property type="protein sequence ID" value="XBS22736.1"/>
    <property type="molecule type" value="Genomic_DNA"/>
</dbReference>
<name>A0AAU7P1F9_9GAMM</name>
<sequence>MDSVKIDLELPEDQALALAQFVKRVGWAEFRQNAVDDKEAYLISDAVAKLQRAIADAGYAPR</sequence>